<dbReference type="RefSeq" id="WP_127729132.1">
    <property type="nucleotide sequence ID" value="NZ_SACP01000010.1"/>
</dbReference>
<sequence length="144" mass="16026">MREFPRLPHRDPPARRPAATLARLALTGACALAVSACVTAREQRAMDRGSCAEYGFEPGTDAFAQCMMGVTQHREMLAQDRRIAMQTQIAAQNREDERRRDLNRLASLQRSGDRSYPVCSASSFNNSGFDARSGSWYGPNCRAR</sequence>
<keyword evidence="2" id="KW-1185">Reference proteome</keyword>
<organism evidence="1 2">
    <name type="scientific">Methylobacterium oryzihabitans</name>
    <dbReference type="NCBI Taxonomy" id="2499852"/>
    <lineage>
        <taxon>Bacteria</taxon>
        <taxon>Pseudomonadati</taxon>
        <taxon>Pseudomonadota</taxon>
        <taxon>Alphaproteobacteria</taxon>
        <taxon>Hyphomicrobiales</taxon>
        <taxon>Methylobacteriaceae</taxon>
        <taxon>Methylobacterium</taxon>
    </lineage>
</organism>
<dbReference type="Proteomes" id="UP000286997">
    <property type="component" value="Unassembled WGS sequence"/>
</dbReference>
<name>A0A437P756_9HYPH</name>
<dbReference type="OrthoDB" id="5984161at2"/>
<protein>
    <submittedName>
        <fullName evidence="1">Uncharacterized protein</fullName>
    </submittedName>
</protein>
<comment type="caution">
    <text evidence="1">The sequence shown here is derived from an EMBL/GenBank/DDBJ whole genome shotgun (WGS) entry which is preliminary data.</text>
</comment>
<evidence type="ECO:0000313" key="2">
    <source>
        <dbReference type="Proteomes" id="UP000286997"/>
    </source>
</evidence>
<gene>
    <name evidence="1" type="ORF">EOE48_11690</name>
</gene>
<evidence type="ECO:0000313" key="1">
    <source>
        <dbReference type="EMBL" id="RVU18052.1"/>
    </source>
</evidence>
<dbReference type="AlphaFoldDB" id="A0A437P756"/>
<dbReference type="EMBL" id="SACP01000010">
    <property type="protein sequence ID" value="RVU18052.1"/>
    <property type="molecule type" value="Genomic_DNA"/>
</dbReference>
<reference evidence="1 2" key="1">
    <citation type="submission" date="2019-01" db="EMBL/GenBank/DDBJ databases">
        <authorList>
            <person name="Chen W.-M."/>
        </authorList>
    </citation>
    <scope>NUCLEOTIDE SEQUENCE [LARGE SCALE GENOMIC DNA]</scope>
    <source>
        <strain evidence="1 2">TER-1</strain>
    </source>
</reference>
<proteinExistence type="predicted"/>
<accession>A0A437P756</accession>